<organism evidence="3 4">
    <name type="scientific">Abeliophyllum distichum</name>
    <dbReference type="NCBI Taxonomy" id="126358"/>
    <lineage>
        <taxon>Eukaryota</taxon>
        <taxon>Viridiplantae</taxon>
        <taxon>Streptophyta</taxon>
        <taxon>Embryophyta</taxon>
        <taxon>Tracheophyta</taxon>
        <taxon>Spermatophyta</taxon>
        <taxon>Magnoliopsida</taxon>
        <taxon>eudicotyledons</taxon>
        <taxon>Gunneridae</taxon>
        <taxon>Pentapetalae</taxon>
        <taxon>asterids</taxon>
        <taxon>lamiids</taxon>
        <taxon>Lamiales</taxon>
        <taxon>Oleaceae</taxon>
        <taxon>Forsythieae</taxon>
        <taxon>Abeliophyllum</taxon>
    </lineage>
</organism>
<evidence type="ECO:0000313" key="4">
    <source>
        <dbReference type="Proteomes" id="UP001604336"/>
    </source>
</evidence>
<dbReference type="PANTHER" id="PTHR31907">
    <property type="entry name" value="MLP-LIKE PROTEIN 423"/>
    <property type="match status" value="1"/>
</dbReference>
<dbReference type="Pfam" id="PF00407">
    <property type="entry name" value="Bet_v_1"/>
    <property type="match status" value="1"/>
</dbReference>
<evidence type="ECO:0000256" key="1">
    <source>
        <dbReference type="ARBA" id="ARBA00009744"/>
    </source>
</evidence>
<dbReference type="CDD" id="cd07816">
    <property type="entry name" value="Bet_v1-like"/>
    <property type="match status" value="1"/>
</dbReference>
<evidence type="ECO:0000313" key="3">
    <source>
        <dbReference type="EMBL" id="KAL2465239.1"/>
    </source>
</evidence>
<dbReference type="EMBL" id="JBFOLK010000013">
    <property type="protein sequence ID" value="KAL2465239.1"/>
    <property type="molecule type" value="Genomic_DNA"/>
</dbReference>
<dbReference type="AlphaFoldDB" id="A0ABD1PNM6"/>
<sequence length="152" mass="17144">MAAAQKLEVDVEVKSDAEKFWNGIRNSSTLFPKAFPDQYESIQVLEGDGKSVGSIRLIKYAPGWSTIATTKEKIEFVDEEKKSLSYTSIDGDLLKYYKNFKAHLVITPKGDGSSVKWSCEFEKASEEIPNPHLIRDFAVKNFKDLDAYLLKA</sequence>
<dbReference type="InterPro" id="IPR000916">
    <property type="entry name" value="Bet_v_I/MLP"/>
</dbReference>
<dbReference type="SMART" id="SM01037">
    <property type="entry name" value="Bet_v_1"/>
    <property type="match status" value="1"/>
</dbReference>
<dbReference type="InterPro" id="IPR051761">
    <property type="entry name" value="MLP-like_ligand-binding"/>
</dbReference>
<dbReference type="Proteomes" id="UP001604336">
    <property type="component" value="Unassembled WGS sequence"/>
</dbReference>
<keyword evidence="4" id="KW-1185">Reference proteome</keyword>
<dbReference type="FunFam" id="3.30.530.20:FF:000007">
    <property type="entry name" value="Major pollen allergen Bet v 1-A"/>
    <property type="match status" value="1"/>
</dbReference>
<dbReference type="InterPro" id="IPR023393">
    <property type="entry name" value="START-like_dom_sf"/>
</dbReference>
<comment type="similarity">
    <text evidence="1">Belongs to the BetVI family.</text>
</comment>
<dbReference type="SUPFAM" id="SSF55961">
    <property type="entry name" value="Bet v1-like"/>
    <property type="match status" value="1"/>
</dbReference>
<proteinExistence type="inferred from homology"/>
<accession>A0ABD1PNM6</accession>
<feature type="domain" description="Bet v I/Major latex protein" evidence="2">
    <location>
        <begin position="2"/>
        <end position="152"/>
    </location>
</feature>
<protein>
    <submittedName>
        <fullName evidence="3">MLP-like protein</fullName>
    </submittedName>
</protein>
<dbReference type="Gene3D" id="3.30.530.20">
    <property type="match status" value="1"/>
</dbReference>
<gene>
    <name evidence="3" type="ORF">Adt_41090</name>
</gene>
<dbReference type="PRINTS" id="PR00634">
    <property type="entry name" value="BETALLERGEN"/>
</dbReference>
<dbReference type="InterPro" id="IPR024949">
    <property type="entry name" value="Bet_v_I_allergen"/>
</dbReference>
<reference evidence="4" key="1">
    <citation type="submission" date="2024-07" db="EMBL/GenBank/DDBJ databases">
        <title>Two chromosome-level genome assemblies of Korean endemic species Abeliophyllum distichum and Forsythia ovata (Oleaceae).</title>
        <authorList>
            <person name="Jang H."/>
        </authorList>
    </citation>
    <scope>NUCLEOTIDE SEQUENCE [LARGE SCALE GENOMIC DNA]</scope>
</reference>
<evidence type="ECO:0000259" key="2">
    <source>
        <dbReference type="SMART" id="SM01037"/>
    </source>
</evidence>
<comment type="caution">
    <text evidence="3">The sequence shown here is derived from an EMBL/GenBank/DDBJ whole genome shotgun (WGS) entry which is preliminary data.</text>
</comment>
<name>A0ABD1PNM6_9LAMI</name>